<protein>
    <recommendedName>
        <fullName evidence="4 9">N-(5'-phosphoribosyl)anthranilate isomerase</fullName>
        <shortName evidence="9">PRAI</shortName>
        <ecNumber evidence="3 9">5.3.1.24</ecNumber>
    </recommendedName>
</protein>
<keyword evidence="5 9" id="KW-0028">Amino-acid biosynthesis</keyword>
<evidence type="ECO:0000313" key="12">
    <source>
        <dbReference type="Proteomes" id="UP000327148"/>
    </source>
</evidence>
<dbReference type="GO" id="GO:0004640">
    <property type="term" value="F:phosphoribosylanthranilate isomerase activity"/>
    <property type="evidence" value="ECO:0007669"/>
    <property type="project" value="UniProtKB-UniRule"/>
</dbReference>
<keyword evidence="6 9" id="KW-0822">Tryptophan biosynthesis</keyword>
<comment type="pathway">
    <text evidence="2 9">Amino-acid biosynthesis; L-tryptophan biosynthesis; L-tryptophan from chorismate: step 3/5.</text>
</comment>
<dbReference type="PANTHER" id="PTHR42894:SF1">
    <property type="entry name" value="N-(5'-PHOSPHORIBOSYL)ANTHRANILATE ISOMERASE"/>
    <property type="match status" value="1"/>
</dbReference>
<gene>
    <name evidence="9" type="primary">trpF</name>
    <name evidence="11" type="ORF">F6I03_08195</name>
</gene>
<dbReference type="GO" id="GO:0000162">
    <property type="term" value="P:L-tryptophan biosynthetic process"/>
    <property type="evidence" value="ECO:0007669"/>
    <property type="project" value="UniProtKB-UniRule"/>
</dbReference>
<dbReference type="EMBL" id="VYWO01000006">
    <property type="protein sequence ID" value="KAA9300130.1"/>
    <property type="molecule type" value="Genomic_DNA"/>
</dbReference>
<dbReference type="OrthoDB" id="9786954at2"/>
<dbReference type="InterPro" id="IPR011060">
    <property type="entry name" value="RibuloseP-bd_barrel"/>
</dbReference>
<dbReference type="UniPathway" id="UPA00035">
    <property type="reaction ID" value="UER00042"/>
</dbReference>
<dbReference type="RefSeq" id="WP_070431590.1">
    <property type="nucleotide sequence ID" value="NZ_VYWO01000006.1"/>
</dbReference>
<evidence type="ECO:0000256" key="5">
    <source>
        <dbReference type="ARBA" id="ARBA00022605"/>
    </source>
</evidence>
<evidence type="ECO:0000256" key="3">
    <source>
        <dbReference type="ARBA" id="ARBA00012572"/>
    </source>
</evidence>
<dbReference type="SUPFAM" id="SSF51366">
    <property type="entry name" value="Ribulose-phoshate binding barrel"/>
    <property type="match status" value="1"/>
</dbReference>
<evidence type="ECO:0000259" key="10">
    <source>
        <dbReference type="Pfam" id="PF00697"/>
    </source>
</evidence>
<keyword evidence="8 9" id="KW-0413">Isomerase</keyword>
<dbReference type="Gene3D" id="3.20.20.70">
    <property type="entry name" value="Aldolase class I"/>
    <property type="match status" value="1"/>
</dbReference>
<reference evidence="11 12" key="1">
    <citation type="submission" date="2019-09" db="EMBL/GenBank/DDBJ databases">
        <title>Draft genome sequence assemblies of isolates from the urinary tract.</title>
        <authorList>
            <person name="Mores C.R."/>
            <person name="Putonti C."/>
            <person name="Wolfe A.J."/>
        </authorList>
    </citation>
    <scope>NUCLEOTIDE SEQUENCE [LARGE SCALE GENOMIC DNA]</scope>
    <source>
        <strain evidence="11 12">UMB623</strain>
    </source>
</reference>
<dbReference type="HAMAP" id="MF_00135">
    <property type="entry name" value="PRAI"/>
    <property type="match status" value="1"/>
</dbReference>
<dbReference type="InterPro" id="IPR013785">
    <property type="entry name" value="Aldolase_TIM"/>
</dbReference>
<dbReference type="InterPro" id="IPR001240">
    <property type="entry name" value="PRAI_dom"/>
</dbReference>
<evidence type="ECO:0000313" key="11">
    <source>
        <dbReference type="EMBL" id="KAA9300130.1"/>
    </source>
</evidence>
<evidence type="ECO:0000256" key="6">
    <source>
        <dbReference type="ARBA" id="ARBA00022822"/>
    </source>
</evidence>
<dbReference type="Proteomes" id="UP000327148">
    <property type="component" value="Unassembled WGS sequence"/>
</dbReference>
<accession>A0A5N1GN18</accession>
<dbReference type="Pfam" id="PF00697">
    <property type="entry name" value="PRAI"/>
    <property type="match status" value="1"/>
</dbReference>
<evidence type="ECO:0000256" key="4">
    <source>
        <dbReference type="ARBA" id="ARBA00022272"/>
    </source>
</evidence>
<dbReference type="CDD" id="cd00405">
    <property type="entry name" value="PRAI"/>
    <property type="match status" value="1"/>
</dbReference>
<name>A0A5N1GN18_9LACT</name>
<dbReference type="AlphaFoldDB" id="A0A5N1GN18"/>
<proteinExistence type="inferred from homology"/>
<organism evidence="11 12">
    <name type="scientific">Aerococcus sanguinicola</name>
    <dbReference type="NCBI Taxonomy" id="119206"/>
    <lineage>
        <taxon>Bacteria</taxon>
        <taxon>Bacillati</taxon>
        <taxon>Bacillota</taxon>
        <taxon>Bacilli</taxon>
        <taxon>Lactobacillales</taxon>
        <taxon>Aerococcaceae</taxon>
        <taxon>Aerococcus</taxon>
    </lineage>
</organism>
<comment type="caution">
    <text evidence="11">The sequence shown here is derived from an EMBL/GenBank/DDBJ whole genome shotgun (WGS) entry which is preliminary data.</text>
</comment>
<evidence type="ECO:0000256" key="9">
    <source>
        <dbReference type="HAMAP-Rule" id="MF_00135"/>
    </source>
</evidence>
<evidence type="ECO:0000256" key="2">
    <source>
        <dbReference type="ARBA" id="ARBA00004664"/>
    </source>
</evidence>
<dbReference type="PANTHER" id="PTHR42894">
    <property type="entry name" value="N-(5'-PHOSPHORIBOSYL)ANTHRANILATE ISOMERASE"/>
    <property type="match status" value="1"/>
</dbReference>
<dbReference type="InterPro" id="IPR044643">
    <property type="entry name" value="TrpF_fam"/>
</dbReference>
<comment type="catalytic activity">
    <reaction evidence="1 9">
        <text>N-(5-phospho-beta-D-ribosyl)anthranilate = 1-(2-carboxyphenylamino)-1-deoxy-D-ribulose 5-phosphate</text>
        <dbReference type="Rhea" id="RHEA:21540"/>
        <dbReference type="ChEBI" id="CHEBI:18277"/>
        <dbReference type="ChEBI" id="CHEBI:58613"/>
        <dbReference type="EC" id="5.3.1.24"/>
    </reaction>
</comment>
<comment type="similarity">
    <text evidence="9">Belongs to the TrpF family.</text>
</comment>
<evidence type="ECO:0000256" key="1">
    <source>
        <dbReference type="ARBA" id="ARBA00001164"/>
    </source>
</evidence>
<dbReference type="EC" id="5.3.1.24" evidence="3 9"/>
<feature type="domain" description="N-(5'phosphoribosyl) anthranilate isomerase (PRAI)" evidence="10">
    <location>
        <begin position="38"/>
        <end position="194"/>
    </location>
</feature>
<sequence>MVKKQLYSIVNYNEAVQCMDAGADHIGLVPMQTGGIPAHRVPFDVVDRIYSECRRRGVKSIAIMLNKDVEEMFFIIKRLNPDIVHIAGMDYTSDQAFADRLHEECPGVKLMQAVLVDGPGAVDRAKEYAKYCDFLLTDTGLAKDTGIGASGETHDWNIDKEIVDSVDIPVVIAGGLGPDNVEECIRQIRPFGVDSLSKTSYKYEDGVIEKDIPKVQEFCRIADEVSKELGL</sequence>
<evidence type="ECO:0000256" key="7">
    <source>
        <dbReference type="ARBA" id="ARBA00023141"/>
    </source>
</evidence>
<keyword evidence="7 9" id="KW-0057">Aromatic amino acid biosynthesis</keyword>
<evidence type="ECO:0000256" key="8">
    <source>
        <dbReference type="ARBA" id="ARBA00023235"/>
    </source>
</evidence>